<dbReference type="InterPro" id="IPR016169">
    <property type="entry name" value="FAD-bd_PCMH_sub2"/>
</dbReference>
<keyword evidence="5" id="KW-0732">Signal</keyword>
<dbReference type="SUPFAM" id="SSF56176">
    <property type="entry name" value="FAD-binding/transporter-associated domain-like"/>
    <property type="match status" value="1"/>
</dbReference>
<dbReference type="Proteomes" id="UP000800094">
    <property type="component" value="Unassembled WGS sequence"/>
</dbReference>
<dbReference type="InterPro" id="IPR006094">
    <property type="entry name" value="Oxid_FAD_bind_N"/>
</dbReference>
<dbReference type="EMBL" id="ML987190">
    <property type="protein sequence ID" value="KAF2254860.1"/>
    <property type="molecule type" value="Genomic_DNA"/>
</dbReference>
<keyword evidence="2" id="KW-0285">Flavoprotein</keyword>
<feature type="domain" description="FAD-binding PCMH-type" evidence="6">
    <location>
        <begin position="58"/>
        <end position="229"/>
    </location>
</feature>
<feature type="signal peptide" evidence="5">
    <location>
        <begin position="1"/>
        <end position="23"/>
    </location>
</feature>
<evidence type="ECO:0000256" key="3">
    <source>
        <dbReference type="ARBA" id="ARBA00022827"/>
    </source>
</evidence>
<dbReference type="PROSITE" id="PS51387">
    <property type="entry name" value="FAD_PCMH"/>
    <property type="match status" value="1"/>
</dbReference>
<comment type="similarity">
    <text evidence="1">Belongs to the oxygen-dependent FAD-linked oxidoreductase family.</text>
</comment>
<evidence type="ECO:0000256" key="1">
    <source>
        <dbReference type="ARBA" id="ARBA00005466"/>
    </source>
</evidence>
<accession>A0A6A6IZ16</accession>
<dbReference type="RefSeq" id="XP_033689864.1">
    <property type="nucleotide sequence ID" value="XM_033819913.1"/>
</dbReference>
<name>A0A6A6IZ16_9PLEO</name>
<gene>
    <name evidence="7" type="ORF">BU26DRAFT_146722</name>
</gene>
<dbReference type="InterPro" id="IPR050416">
    <property type="entry name" value="FAD-linked_Oxidoreductase"/>
</dbReference>
<dbReference type="Pfam" id="PF01565">
    <property type="entry name" value="FAD_binding_4"/>
    <property type="match status" value="1"/>
</dbReference>
<dbReference type="AlphaFoldDB" id="A0A6A6IZ16"/>
<proteinExistence type="inferred from homology"/>
<dbReference type="InterPro" id="IPR036318">
    <property type="entry name" value="FAD-bd_PCMH-like_sf"/>
</dbReference>
<evidence type="ECO:0000256" key="2">
    <source>
        <dbReference type="ARBA" id="ARBA00022630"/>
    </source>
</evidence>
<dbReference type="OrthoDB" id="2151789at2759"/>
<evidence type="ECO:0000256" key="5">
    <source>
        <dbReference type="SAM" id="SignalP"/>
    </source>
</evidence>
<reference evidence="7" key="1">
    <citation type="journal article" date="2020" name="Stud. Mycol.">
        <title>101 Dothideomycetes genomes: a test case for predicting lifestyles and emergence of pathogens.</title>
        <authorList>
            <person name="Haridas S."/>
            <person name="Albert R."/>
            <person name="Binder M."/>
            <person name="Bloem J."/>
            <person name="Labutti K."/>
            <person name="Salamov A."/>
            <person name="Andreopoulos B."/>
            <person name="Baker S."/>
            <person name="Barry K."/>
            <person name="Bills G."/>
            <person name="Bluhm B."/>
            <person name="Cannon C."/>
            <person name="Castanera R."/>
            <person name="Culley D."/>
            <person name="Daum C."/>
            <person name="Ezra D."/>
            <person name="Gonzalez J."/>
            <person name="Henrissat B."/>
            <person name="Kuo A."/>
            <person name="Liang C."/>
            <person name="Lipzen A."/>
            <person name="Lutzoni F."/>
            <person name="Magnuson J."/>
            <person name="Mondo S."/>
            <person name="Nolan M."/>
            <person name="Ohm R."/>
            <person name="Pangilinan J."/>
            <person name="Park H.-J."/>
            <person name="Ramirez L."/>
            <person name="Alfaro M."/>
            <person name="Sun H."/>
            <person name="Tritt A."/>
            <person name="Yoshinaga Y."/>
            <person name="Zwiers L.-H."/>
            <person name="Turgeon B."/>
            <person name="Goodwin S."/>
            <person name="Spatafora J."/>
            <person name="Crous P."/>
            <person name="Grigoriev I."/>
        </authorList>
    </citation>
    <scope>NUCLEOTIDE SEQUENCE</scope>
    <source>
        <strain evidence="7">CBS 122368</strain>
    </source>
</reference>
<sequence>MANTRLALFVFASFVYLIQWAVGDTCSTVGNTTSIDIETSPSIEYTTEQSNYWSTGCGALKPSCILYPSSVEEVAAIVKVLNDNNETFVIKSGGHNPNKGFASIQGGPLISTKKLNEVILDATSMTVRVGPGNDWEDVHEALQDTGTTVVGGRIGEVGVGGYVVGGGLSFLSAEYGWAANNIVEFEVVLANATIVTASNTSNPDLYKALKGGGNNYGIVTAYTMIAHPQGEIWGGNLIFTGDKAPKMLAALRDFTEYYPDEKAGIIMTGELSALGAIDLWIMFLFYDGPTPPAGVFDNFTAIGPFTNNCKTRSYYDLLTYNDFAVVKGSIYTITTETTPLPNATNGAEVLGAIYDNWRNTTESVIGVSGIIGSIAFQPIPKMIARKAREMGGDLIDLDDEVDRLIVEFDFSYWLSTDDATIDAATQQLYTGTRDVVTTYTERGQLPEAYLPLFANDGYFRQDYWGRIRTADFARSVRDAYDPEGLFAQRTGGFKF</sequence>
<keyword evidence="8" id="KW-1185">Reference proteome</keyword>
<dbReference type="GO" id="GO:0071949">
    <property type="term" value="F:FAD binding"/>
    <property type="evidence" value="ECO:0007669"/>
    <property type="project" value="InterPro"/>
</dbReference>
<evidence type="ECO:0000256" key="4">
    <source>
        <dbReference type="ARBA" id="ARBA00023002"/>
    </source>
</evidence>
<evidence type="ECO:0000313" key="8">
    <source>
        <dbReference type="Proteomes" id="UP000800094"/>
    </source>
</evidence>
<dbReference type="GeneID" id="54573243"/>
<dbReference type="Gene3D" id="3.30.465.10">
    <property type="match status" value="1"/>
</dbReference>
<feature type="chain" id="PRO_5025331694" evidence="5">
    <location>
        <begin position="24"/>
        <end position="495"/>
    </location>
</feature>
<keyword evidence="3" id="KW-0274">FAD</keyword>
<protein>
    <submittedName>
        <fullName evidence="7">FAD binding domain-containing protein</fullName>
    </submittedName>
</protein>
<evidence type="ECO:0000313" key="7">
    <source>
        <dbReference type="EMBL" id="KAF2254860.1"/>
    </source>
</evidence>
<dbReference type="GO" id="GO:0016491">
    <property type="term" value="F:oxidoreductase activity"/>
    <property type="evidence" value="ECO:0007669"/>
    <property type="project" value="UniProtKB-KW"/>
</dbReference>
<dbReference type="InterPro" id="IPR016166">
    <property type="entry name" value="FAD-bd_PCMH"/>
</dbReference>
<dbReference type="PANTHER" id="PTHR42973">
    <property type="entry name" value="BINDING OXIDOREDUCTASE, PUTATIVE (AFU_ORTHOLOGUE AFUA_1G17690)-RELATED"/>
    <property type="match status" value="1"/>
</dbReference>
<organism evidence="7 8">
    <name type="scientific">Trematosphaeria pertusa</name>
    <dbReference type="NCBI Taxonomy" id="390896"/>
    <lineage>
        <taxon>Eukaryota</taxon>
        <taxon>Fungi</taxon>
        <taxon>Dikarya</taxon>
        <taxon>Ascomycota</taxon>
        <taxon>Pezizomycotina</taxon>
        <taxon>Dothideomycetes</taxon>
        <taxon>Pleosporomycetidae</taxon>
        <taxon>Pleosporales</taxon>
        <taxon>Massarineae</taxon>
        <taxon>Trematosphaeriaceae</taxon>
        <taxon>Trematosphaeria</taxon>
    </lineage>
</organism>
<dbReference type="PANTHER" id="PTHR42973:SF13">
    <property type="entry name" value="FAD-BINDING PCMH-TYPE DOMAIN-CONTAINING PROTEIN"/>
    <property type="match status" value="1"/>
</dbReference>
<keyword evidence="4" id="KW-0560">Oxidoreductase</keyword>
<evidence type="ECO:0000259" key="6">
    <source>
        <dbReference type="PROSITE" id="PS51387"/>
    </source>
</evidence>